<dbReference type="Proteomes" id="UP001385951">
    <property type="component" value="Unassembled WGS sequence"/>
</dbReference>
<sequence length="930" mass="106613">MEKLLKGIEDDQKSILSSRSSGDLSSIRTITGIGATSSKAIVALGEALLQCVDVVRIRSRLRAIEDFVQRGEDYIPSKYYEELLEFQRYGLYSKSTRHRAWDILLLLMERRRTEVITDIVSSWPAIETQLMIRQLSVFKLSGWTLHPARLVRIRESSGSEAPEALQKARQDSLAHSYRNVLGCVLKQDPAIIHEVLEADEYVYLQTPLIGNKVGDVNSPSFAYVFEYLGYEYELKRPHKWELPLSVRDFVDFLSSGPSKQCSRVLDYSMQQLRSLSQDGVTPAVLDASNIHPALPYLWFSTHLAMRSKSVCQRIVNGNMLDILRDLWKVDNHSTDEDEQIHQCEQDVQGLCCILLGVISHQRILPKLATQLLDFDPSWFLHIFPRFISEHEIVSTICLPLASEIPPDDRSEFYRELLFLASKAQVPQRDAPNVPEVRSWEVIMEELGRNRRPFLTSALASLPSQTLKVMLVRKLVEMRLTSPKPERTTITNDLRFNGVRQLVRTIHTEQPSVIYAAIDIASVAFIQTESVERPTDGYDALRIFFETYSYDEMVQYNSYKLPPPLAYYAEYATRSPKTQRVTVIQYILRQLRDDATLLAGQDADIDNRTRLLRTLQLLQFTFHLAHQSEEISTTLVDSGILGIIFTLWTKHVSGVPIYGHIGGIAFSRDILRIHCLVLLGILALRCPEVSGMMKQEQYSNFLAQFNHVRILSADMWLHIVNVGWYDLSSSIQPFLLSRGTAQHPQSQLSFDGLLLTHPWKEIVLPARGNHDTTENMEKRIGACEEVLKFCVVTPQESWWSVMNTIFHPEYTLHLTFKLIILDYLCCDMDNIQPSVQESLRSLNLVAMSYGYEVTNPVDRFLLFFSVVCSHRDSFNTYVFRDSGITKLVDKLRQGAFDFCGPPDAEQRLLRHKECVWLLEFISVLENYPEES</sequence>
<evidence type="ECO:0000313" key="1">
    <source>
        <dbReference type="EMBL" id="KAK7693342.1"/>
    </source>
</evidence>
<dbReference type="AlphaFoldDB" id="A0AAW0GTQ0"/>
<accession>A0AAW0GTQ0</accession>
<name>A0AAW0GTQ0_9APHY</name>
<gene>
    <name evidence="1" type="ORF">QCA50_002910</name>
</gene>
<protein>
    <submittedName>
        <fullName evidence="1">Uncharacterized protein</fullName>
    </submittedName>
</protein>
<evidence type="ECO:0000313" key="2">
    <source>
        <dbReference type="Proteomes" id="UP001385951"/>
    </source>
</evidence>
<comment type="caution">
    <text evidence="1">The sequence shown here is derived from an EMBL/GenBank/DDBJ whole genome shotgun (WGS) entry which is preliminary data.</text>
</comment>
<proteinExistence type="predicted"/>
<dbReference type="EMBL" id="JASBNA010000003">
    <property type="protein sequence ID" value="KAK7693342.1"/>
    <property type="molecule type" value="Genomic_DNA"/>
</dbReference>
<keyword evidence="2" id="KW-1185">Reference proteome</keyword>
<organism evidence="1 2">
    <name type="scientific">Cerrena zonata</name>
    <dbReference type="NCBI Taxonomy" id="2478898"/>
    <lineage>
        <taxon>Eukaryota</taxon>
        <taxon>Fungi</taxon>
        <taxon>Dikarya</taxon>
        <taxon>Basidiomycota</taxon>
        <taxon>Agaricomycotina</taxon>
        <taxon>Agaricomycetes</taxon>
        <taxon>Polyporales</taxon>
        <taxon>Cerrenaceae</taxon>
        <taxon>Cerrena</taxon>
    </lineage>
</organism>
<reference evidence="1 2" key="1">
    <citation type="submission" date="2022-09" db="EMBL/GenBank/DDBJ databases">
        <authorList>
            <person name="Palmer J.M."/>
        </authorList>
    </citation>
    <scope>NUCLEOTIDE SEQUENCE [LARGE SCALE GENOMIC DNA]</scope>
    <source>
        <strain evidence="1 2">DSM 7382</strain>
    </source>
</reference>